<proteinExistence type="predicted"/>
<dbReference type="PANTHER" id="PTHR21496">
    <property type="entry name" value="FERREDOXIN-RELATED"/>
    <property type="match status" value="1"/>
</dbReference>
<evidence type="ECO:0000256" key="5">
    <source>
        <dbReference type="ARBA" id="ARBA00023014"/>
    </source>
</evidence>
<feature type="domain" description="Rieske" evidence="7">
    <location>
        <begin position="6"/>
        <end position="104"/>
    </location>
</feature>
<comment type="caution">
    <text evidence="8">The sequence shown here is derived from an EMBL/GenBank/DDBJ whole genome shotgun (WGS) entry which is preliminary data.</text>
</comment>
<dbReference type="InterPro" id="IPR012748">
    <property type="entry name" value="Rieske-like_NirD"/>
</dbReference>
<sequence length="113" mass="11890">MSTANWNKVGRLESIPVRGARRLCSLYFGRPVAVFRTGDDQIFALVDECPHKKGPLSEGIIAGDTVACPLHGMVIGLQDGVAVAPDEGAVKTVPVSVIEGEVYLHLPEPGAPG</sequence>
<dbReference type="Pfam" id="PF13806">
    <property type="entry name" value="Rieske_2"/>
    <property type="match status" value="1"/>
</dbReference>
<accession>A0ABP3PR22</accession>
<dbReference type="RefSeq" id="WP_166934548.1">
    <property type="nucleotide sequence ID" value="NZ_BAAADD010000005.1"/>
</dbReference>
<dbReference type="EMBL" id="BAAADD010000005">
    <property type="protein sequence ID" value="GAA0573147.1"/>
    <property type="molecule type" value="Genomic_DNA"/>
</dbReference>
<dbReference type="PROSITE" id="PS51296">
    <property type="entry name" value="RIESKE"/>
    <property type="match status" value="1"/>
</dbReference>
<keyword evidence="4" id="KW-0408">Iron</keyword>
<evidence type="ECO:0000313" key="8">
    <source>
        <dbReference type="EMBL" id="GAA0573147.1"/>
    </source>
</evidence>
<dbReference type="InterPro" id="IPR017941">
    <property type="entry name" value="Rieske_2Fe-2S"/>
</dbReference>
<evidence type="ECO:0000256" key="3">
    <source>
        <dbReference type="ARBA" id="ARBA00023002"/>
    </source>
</evidence>
<reference evidence="9" key="1">
    <citation type="journal article" date="2019" name="Int. J. Syst. Evol. Microbiol.">
        <title>The Global Catalogue of Microorganisms (GCM) 10K type strain sequencing project: providing services to taxonomists for standard genome sequencing and annotation.</title>
        <authorList>
            <consortium name="The Broad Institute Genomics Platform"/>
            <consortium name="The Broad Institute Genome Sequencing Center for Infectious Disease"/>
            <person name="Wu L."/>
            <person name="Ma J."/>
        </authorList>
    </citation>
    <scope>NUCLEOTIDE SEQUENCE [LARGE SCALE GENOMIC DNA]</scope>
    <source>
        <strain evidence="9">JCM 15089</strain>
    </source>
</reference>
<evidence type="ECO:0000256" key="2">
    <source>
        <dbReference type="ARBA" id="ARBA00022723"/>
    </source>
</evidence>
<protein>
    <submittedName>
        <fullName evidence="8">Nitrite reductase small subunit NirD</fullName>
    </submittedName>
</protein>
<name>A0ABP3PR22_9PROT</name>
<dbReference type="Gene3D" id="2.102.10.10">
    <property type="entry name" value="Rieske [2Fe-2S] iron-sulphur domain"/>
    <property type="match status" value="1"/>
</dbReference>
<keyword evidence="2" id="KW-0479">Metal-binding</keyword>
<gene>
    <name evidence="8" type="primary">nirD</name>
    <name evidence="8" type="ORF">GCM10008942_22320</name>
</gene>
<keyword evidence="1" id="KW-0001">2Fe-2S</keyword>
<keyword evidence="9" id="KW-1185">Reference proteome</keyword>
<evidence type="ECO:0000313" key="9">
    <source>
        <dbReference type="Proteomes" id="UP001499951"/>
    </source>
</evidence>
<keyword evidence="5" id="KW-0411">Iron-sulfur</keyword>
<evidence type="ECO:0000256" key="6">
    <source>
        <dbReference type="ARBA" id="ARBA00023063"/>
    </source>
</evidence>
<keyword evidence="3" id="KW-0560">Oxidoreductase</keyword>
<dbReference type="InterPro" id="IPR036922">
    <property type="entry name" value="Rieske_2Fe-2S_sf"/>
</dbReference>
<evidence type="ECO:0000256" key="1">
    <source>
        <dbReference type="ARBA" id="ARBA00022714"/>
    </source>
</evidence>
<organism evidence="8 9">
    <name type="scientific">Rhizomicrobium electricum</name>
    <dbReference type="NCBI Taxonomy" id="480070"/>
    <lineage>
        <taxon>Bacteria</taxon>
        <taxon>Pseudomonadati</taxon>
        <taxon>Pseudomonadota</taxon>
        <taxon>Alphaproteobacteria</taxon>
        <taxon>Micropepsales</taxon>
        <taxon>Micropepsaceae</taxon>
        <taxon>Rhizomicrobium</taxon>
    </lineage>
</organism>
<dbReference type="PANTHER" id="PTHR21496:SF23">
    <property type="entry name" value="3-PHENYLPROPIONATE_CINNAMIC ACID DIOXYGENASE FERREDOXIN SUBUNIT"/>
    <property type="match status" value="1"/>
</dbReference>
<dbReference type="CDD" id="cd03530">
    <property type="entry name" value="Rieske_NirD_small_Bacillus"/>
    <property type="match status" value="1"/>
</dbReference>
<dbReference type="Proteomes" id="UP001499951">
    <property type="component" value="Unassembled WGS sequence"/>
</dbReference>
<dbReference type="SUPFAM" id="SSF50022">
    <property type="entry name" value="ISP domain"/>
    <property type="match status" value="1"/>
</dbReference>
<evidence type="ECO:0000259" key="7">
    <source>
        <dbReference type="PROSITE" id="PS51296"/>
    </source>
</evidence>
<evidence type="ECO:0000256" key="4">
    <source>
        <dbReference type="ARBA" id="ARBA00023004"/>
    </source>
</evidence>
<keyword evidence="6" id="KW-0534">Nitrate assimilation</keyword>